<keyword evidence="2" id="KW-1185">Reference proteome</keyword>
<organism evidence="1 2">
    <name type="scientific">Roseofilum casamattae BLCC-M143</name>
    <dbReference type="NCBI Taxonomy" id="3022442"/>
    <lineage>
        <taxon>Bacteria</taxon>
        <taxon>Bacillati</taxon>
        <taxon>Cyanobacteriota</taxon>
        <taxon>Cyanophyceae</taxon>
        <taxon>Desertifilales</taxon>
        <taxon>Desertifilaceae</taxon>
        <taxon>Roseofilum</taxon>
        <taxon>Roseofilum casamattae</taxon>
    </lineage>
</organism>
<dbReference type="Gene3D" id="3.40.50.1010">
    <property type="entry name" value="5'-nuclease"/>
    <property type="match status" value="1"/>
</dbReference>
<dbReference type="EMBL" id="JAQOSQ010000002">
    <property type="protein sequence ID" value="MDJ1182374.1"/>
    <property type="molecule type" value="Genomic_DNA"/>
</dbReference>
<comment type="caution">
    <text evidence="1">The sequence shown here is derived from an EMBL/GenBank/DDBJ whole genome shotgun (WGS) entry which is preliminary data.</text>
</comment>
<gene>
    <name evidence="1" type="ORF">PMH09_04135</name>
</gene>
<name>A0ABT7BV42_9CYAN</name>
<dbReference type="SUPFAM" id="SSF88723">
    <property type="entry name" value="PIN domain-like"/>
    <property type="match status" value="1"/>
</dbReference>
<evidence type="ECO:0008006" key="3">
    <source>
        <dbReference type="Google" id="ProtNLM"/>
    </source>
</evidence>
<protein>
    <recommendedName>
        <fullName evidence="3">PIN domain-containing protein</fullName>
    </recommendedName>
</protein>
<accession>A0ABT7BV42</accession>
<dbReference type="Proteomes" id="UP001232992">
    <property type="component" value="Unassembled WGS sequence"/>
</dbReference>
<dbReference type="InterPro" id="IPR029060">
    <property type="entry name" value="PIN-like_dom_sf"/>
</dbReference>
<evidence type="ECO:0000313" key="2">
    <source>
        <dbReference type="Proteomes" id="UP001232992"/>
    </source>
</evidence>
<proteinExistence type="predicted"/>
<evidence type="ECO:0000313" key="1">
    <source>
        <dbReference type="EMBL" id="MDJ1182374.1"/>
    </source>
</evidence>
<sequence>MVGRQMVKSKYDSYPRLDFVDASIAAVAERINVTRILTLDRRDFTILRPRHCDYFEILP</sequence>
<reference evidence="1 2" key="1">
    <citation type="submission" date="2023-01" db="EMBL/GenBank/DDBJ databases">
        <title>Novel diversity within Roseofilum (Cyanobacteria; Desertifilaceae) from marine benthic mats with descriptions of four novel species.</title>
        <authorList>
            <person name="Wang Y."/>
            <person name="Berthold D.E."/>
            <person name="Hu J."/>
            <person name="Lefler F.W."/>
            <person name="Laughinghouse H.D. IV."/>
        </authorList>
    </citation>
    <scope>NUCLEOTIDE SEQUENCE [LARGE SCALE GENOMIC DNA]</scope>
    <source>
        <strain evidence="1 2">BLCC-M143</strain>
    </source>
</reference>